<dbReference type="PROSITE" id="PS00028">
    <property type="entry name" value="ZINC_FINGER_C2H2_1"/>
    <property type="match status" value="1"/>
</dbReference>
<dbReference type="SMR" id="A0A8T3A0P3"/>
<keyword evidence="7" id="KW-0833">Ubl conjugation pathway</keyword>
<evidence type="ECO:0000256" key="11">
    <source>
        <dbReference type="PROSITE-ProRule" id="PRU00042"/>
    </source>
</evidence>
<comment type="caution">
    <text evidence="14">The sequence shown here is derived from an EMBL/GenBank/DDBJ whole genome shotgun (WGS) entry which is preliminary data.</text>
</comment>
<evidence type="ECO:0000256" key="3">
    <source>
        <dbReference type="ARBA" id="ARBA00012483"/>
    </source>
</evidence>
<evidence type="ECO:0000313" key="14">
    <source>
        <dbReference type="EMBL" id="KAI0488225.1"/>
    </source>
</evidence>
<feature type="region of interest" description="Disordered" evidence="12">
    <location>
        <begin position="350"/>
        <end position="373"/>
    </location>
</feature>
<dbReference type="OrthoDB" id="547746at2759"/>
<dbReference type="EMBL" id="JAGYWB010000019">
    <property type="protein sequence ID" value="KAI0488225.1"/>
    <property type="molecule type" value="Genomic_DNA"/>
</dbReference>
<protein>
    <recommendedName>
        <fullName evidence="3">RING-type E3 ubiquitin transferase</fullName>
        <ecNumber evidence="3">2.3.2.27</ecNumber>
    </recommendedName>
</protein>
<evidence type="ECO:0000256" key="12">
    <source>
        <dbReference type="SAM" id="MobiDB-lite"/>
    </source>
</evidence>
<dbReference type="InterPro" id="IPR013083">
    <property type="entry name" value="Znf_RING/FYVE/PHD"/>
</dbReference>
<dbReference type="PANTHER" id="PTHR13480">
    <property type="entry name" value="E3 UBIQUITIN-PROTEIN LIGASE HAKAI-RELATED"/>
    <property type="match status" value="1"/>
</dbReference>
<evidence type="ECO:0000256" key="6">
    <source>
        <dbReference type="ARBA" id="ARBA00022771"/>
    </source>
</evidence>
<dbReference type="AlphaFoldDB" id="A0A8T3A0P3"/>
<dbReference type="InterPro" id="IPR040380">
    <property type="entry name" value="HAKAI-like_RING-HC"/>
</dbReference>
<keyword evidence="5" id="KW-0479">Metal-binding</keyword>
<dbReference type="EC" id="2.3.2.27" evidence="3"/>
<feature type="compositionally biased region" description="Polar residues" evidence="12">
    <location>
        <begin position="440"/>
        <end position="455"/>
    </location>
</feature>
<dbReference type="GO" id="GO:0061630">
    <property type="term" value="F:ubiquitin protein ligase activity"/>
    <property type="evidence" value="ECO:0007669"/>
    <property type="project" value="UniProtKB-EC"/>
</dbReference>
<dbReference type="InterPro" id="IPR040383">
    <property type="entry name" value="HAKAI/CBLL2"/>
</dbReference>
<sequence length="514" mass="55673">MLQIRLSKGPSSDGGGGPARSAPPLETVTVACPEHLVIADLPVAKSIGVLTTAFASSGRNMGRRSRRQLGDRIHLCVRCDFPIAIYGRLIPCEHAFCLACARSDPSCYLCDERVQKIQTIKMLEGIFICAAPHCLKSFLKKAEFESHVHDTHADLLQFNAEKEGGSETNNLNVARPTSADVQKQSPLPEASTARAPARSGFSPSSISMPPDREDRVYRLPSRDQSYSRPPLQVRPPPFPSSQSHQPSDMQSESNIPQFSDRPYNWFPPPPRIDNQGSTQYQQDTDQFPLERSAGAPPESMFPSFAAQLPHQPNYPVPGNPHQPLITASFNFPSFPADGSQPFFGAPVEMPRAESAPSEGGSDQGSVLGIPPASTGVSGFRENFARPWGMDLMSMPFPPMPIVQAISDGFVNPADSQGGMAFFQGDFGQGLLNPAGKESEQQSGSGNHIDNKSLLSTLPGKMHSPLPLPPPPPPHPPPLSLQLNRTRFSASGDATRESQGTGWQNEKGRFGNWPD</sequence>
<dbReference type="PROSITE" id="PS50157">
    <property type="entry name" value="ZINC_FINGER_C2H2_2"/>
    <property type="match status" value="1"/>
</dbReference>
<feature type="region of interest" description="Disordered" evidence="12">
    <location>
        <begin position="165"/>
        <end position="292"/>
    </location>
</feature>
<dbReference type="Gene3D" id="3.30.40.10">
    <property type="entry name" value="Zinc/RING finger domain, C3HC4 (zinc finger)"/>
    <property type="match status" value="1"/>
</dbReference>
<organism evidence="14 15">
    <name type="scientific">Dendrobium nobile</name>
    <name type="common">Orchid</name>
    <dbReference type="NCBI Taxonomy" id="94219"/>
    <lineage>
        <taxon>Eukaryota</taxon>
        <taxon>Viridiplantae</taxon>
        <taxon>Streptophyta</taxon>
        <taxon>Embryophyta</taxon>
        <taxon>Tracheophyta</taxon>
        <taxon>Spermatophyta</taxon>
        <taxon>Magnoliopsida</taxon>
        <taxon>Liliopsida</taxon>
        <taxon>Asparagales</taxon>
        <taxon>Orchidaceae</taxon>
        <taxon>Epidendroideae</taxon>
        <taxon>Malaxideae</taxon>
        <taxon>Dendrobiinae</taxon>
        <taxon>Dendrobium</taxon>
    </lineage>
</organism>
<dbReference type="CDD" id="cd16508">
    <property type="entry name" value="RING-HC_HAKAI-like"/>
    <property type="match status" value="1"/>
</dbReference>
<dbReference type="InterPro" id="IPR013087">
    <property type="entry name" value="Znf_C2H2_type"/>
</dbReference>
<feature type="compositionally biased region" description="Polar residues" evidence="12">
    <location>
        <begin position="274"/>
        <end position="285"/>
    </location>
</feature>
<gene>
    <name evidence="14" type="ORF">KFK09_028052</name>
</gene>
<keyword evidence="15" id="KW-1185">Reference proteome</keyword>
<keyword evidence="9" id="KW-0539">Nucleus</keyword>
<comment type="subcellular location">
    <subcellularLocation>
        <location evidence="2">Nucleus</location>
    </subcellularLocation>
</comment>
<feature type="compositionally biased region" description="Basic and acidic residues" evidence="12">
    <location>
        <begin position="210"/>
        <end position="221"/>
    </location>
</feature>
<dbReference type="PANTHER" id="PTHR13480:SF0">
    <property type="entry name" value="E3 UBIQUITIN-PROTEIN LIGASE HAKAI"/>
    <property type="match status" value="1"/>
</dbReference>
<dbReference type="GO" id="GO:0008270">
    <property type="term" value="F:zinc ion binding"/>
    <property type="evidence" value="ECO:0007669"/>
    <property type="project" value="UniProtKB-KW"/>
</dbReference>
<evidence type="ECO:0000256" key="2">
    <source>
        <dbReference type="ARBA" id="ARBA00004123"/>
    </source>
</evidence>
<evidence type="ECO:0000256" key="5">
    <source>
        <dbReference type="ARBA" id="ARBA00022723"/>
    </source>
</evidence>
<dbReference type="InterPro" id="IPR017907">
    <property type="entry name" value="Znf_RING_CS"/>
</dbReference>
<feature type="compositionally biased region" description="Pro residues" evidence="12">
    <location>
        <begin position="465"/>
        <end position="478"/>
    </location>
</feature>
<evidence type="ECO:0000256" key="9">
    <source>
        <dbReference type="ARBA" id="ARBA00023242"/>
    </source>
</evidence>
<feature type="compositionally biased region" description="Polar residues" evidence="12">
    <location>
        <begin position="248"/>
        <end position="257"/>
    </location>
</feature>
<keyword evidence="6 11" id="KW-0863">Zinc-finger</keyword>
<reference evidence="14" key="1">
    <citation type="journal article" date="2022" name="Front. Genet.">
        <title>Chromosome-Scale Assembly of the Dendrobium nobile Genome Provides Insights Into the Molecular Mechanism of the Biosynthesis of the Medicinal Active Ingredient of Dendrobium.</title>
        <authorList>
            <person name="Xu Q."/>
            <person name="Niu S.-C."/>
            <person name="Li K.-L."/>
            <person name="Zheng P.-J."/>
            <person name="Zhang X.-J."/>
            <person name="Jia Y."/>
            <person name="Liu Y."/>
            <person name="Niu Y.-X."/>
            <person name="Yu L.-H."/>
            <person name="Chen D.-F."/>
            <person name="Zhang G.-Q."/>
        </authorList>
    </citation>
    <scope>NUCLEOTIDE SEQUENCE</scope>
    <source>
        <tissue evidence="14">Leaf</tissue>
    </source>
</reference>
<evidence type="ECO:0000259" key="13">
    <source>
        <dbReference type="PROSITE" id="PS50157"/>
    </source>
</evidence>
<keyword evidence="8" id="KW-0862">Zinc</keyword>
<feature type="region of interest" description="Disordered" evidence="12">
    <location>
        <begin position="1"/>
        <end position="21"/>
    </location>
</feature>
<feature type="region of interest" description="Disordered" evidence="12">
    <location>
        <begin position="430"/>
        <end position="514"/>
    </location>
</feature>
<comment type="catalytic activity">
    <reaction evidence="1">
        <text>S-ubiquitinyl-[E2 ubiquitin-conjugating enzyme]-L-cysteine + [acceptor protein]-L-lysine = [E2 ubiquitin-conjugating enzyme]-L-cysteine + N(6)-ubiquitinyl-[acceptor protein]-L-lysine.</text>
        <dbReference type="EC" id="2.3.2.27"/>
    </reaction>
</comment>
<dbReference type="GO" id="GO:0016567">
    <property type="term" value="P:protein ubiquitination"/>
    <property type="evidence" value="ECO:0007669"/>
    <property type="project" value="InterPro"/>
</dbReference>
<evidence type="ECO:0000256" key="10">
    <source>
        <dbReference type="ARBA" id="ARBA00038499"/>
    </source>
</evidence>
<evidence type="ECO:0000256" key="8">
    <source>
        <dbReference type="ARBA" id="ARBA00022833"/>
    </source>
</evidence>
<name>A0A8T3A0P3_DENNO</name>
<evidence type="ECO:0000256" key="7">
    <source>
        <dbReference type="ARBA" id="ARBA00022786"/>
    </source>
</evidence>
<proteinExistence type="inferred from homology"/>
<dbReference type="PROSITE" id="PS00518">
    <property type="entry name" value="ZF_RING_1"/>
    <property type="match status" value="1"/>
</dbReference>
<dbReference type="Proteomes" id="UP000829196">
    <property type="component" value="Unassembled WGS sequence"/>
</dbReference>
<accession>A0A8T3A0P3</accession>
<keyword evidence="4" id="KW-0808">Transferase</keyword>
<dbReference type="GO" id="GO:0030155">
    <property type="term" value="P:regulation of cell adhesion"/>
    <property type="evidence" value="ECO:0007669"/>
    <property type="project" value="TreeGrafter"/>
</dbReference>
<dbReference type="GO" id="GO:0005634">
    <property type="term" value="C:nucleus"/>
    <property type="evidence" value="ECO:0007669"/>
    <property type="project" value="UniProtKB-SubCell"/>
</dbReference>
<feature type="domain" description="C2H2-type" evidence="13">
    <location>
        <begin position="127"/>
        <end position="153"/>
    </location>
</feature>
<evidence type="ECO:0000256" key="4">
    <source>
        <dbReference type="ARBA" id="ARBA00022679"/>
    </source>
</evidence>
<evidence type="ECO:0000256" key="1">
    <source>
        <dbReference type="ARBA" id="ARBA00000900"/>
    </source>
</evidence>
<comment type="similarity">
    <text evidence="10">Belongs to the Hakai family.</text>
</comment>
<evidence type="ECO:0000313" key="15">
    <source>
        <dbReference type="Proteomes" id="UP000829196"/>
    </source>
</evidence>